<sequence length="117" mass="13856">MMRYQHKFVSLIPEDLEESVLYVSTEYATVSHLCACGCKEEVVTPLSKEDWYLIFDGVSITLKPSIGNWDFDCRSHYWIINNKVVWCPPEEPLFKNSKKSNTRKWWDFFSFFTSLKV</sequence>
<dbReference type="InterPro" id="IPR045384">
    <property type="entry name" value="DUF6527"/>
</dbReference>
<reference evidence="2" key="1">
    <citation type="submission" date="2017-04" db="EMBL/GenBank/DDBJ databases">
        <authorList>
            <person name="Varghese N."/>
            <person name="Submissions S."/>
        </authorList>
    </citation>
    <scope>NUCLEOTIDE SEQUENCE [LARGE SCALE GENOMIC DNA]</scope>
    <source>
        <strain evidence="2">DSM 4125</strain>
    </source>
</reference>
<keyword evidence="2" id="KW-1185">Reference proteome</keyword>
<dbReference type="Pfam" id="PF20137">
    <property type="entry name" value="BubE"/>
    <property type="match status" value="1"/>
</dbReference>
<dbReference type="AlphaFoldDB" id="A0A1X7KME4"/>
<gene>
    <name evidence="1" type="ORF">SAMN05661096_02916</name>
</gene>
<protein>
    <submittedName>
        <fullName evidence="1">Uncharacterized protein</fullName>
    </submittedName>
</protein>
<evidence type="ECO:0000313" key="2">
    <source>
        <dbReference type="Proteomes" id="UP000193804"/>
    </source>
</evidence>
<organism evidence="1 2">
    <name type="scientific">Marivirga sericea</name>
    <dbReference type="NCBI Taxonomy" id="1028"/>
    <lineage>
        <taxon>Bacteria</taxon>
        <taxon>Pseudomonadati</taxon>
        <taxon>Bacteroidota</taxon>
        <taxon>Cytophagia</taxon>
        <taxon>Cytophagales</taxon>
        <taxon>Marivirgaceae</taxon>
        <taxon>Marivirga</taxon>
    </lineage>
</organism>
<accession>A0A1X7KME4</accession>
<name>A0A1X7KME4_9BACT</name>
<dbReference type="EMBL" id="FXAW01000006">
    <property type="protein sequence ID" value="SMG42694.1"/>
    <property type="molecule type" value="Genomic_DNA"/>
</dbReference>
<evidence type="ECO:0000313" key="1">
    <source>
        <dbReference type="EMBL" id="SMG42694.1"/>
    </source>
</evidence>
<dbReference type="STRING" id="1028.SAMN05661096_02916"/>
<proteinExistence type="predicted"/>
<dbReference type="Proteomes" id="UP000193804">
    <property type="component" value="Unassembled WGS sequence"/>
</dbReference>
<dbReference type="RefSeq" id="WP_139828046.1">
    <property type="nucleotide sequence ID" value="NZ_FXAW01000006.1"/>
</dbReference>
<dbReference type="OrthoDB" id="3788717at2"/>